<accession>A0A811SDF6</accession>
<name>A0A811SDF6_9POAL</name>
<dbReference type="AlphaFoldDB" id="A0A811SDF6"/>
<feature type="region of interest" description="Disordered" evidence="1">
    <location>
        <begin position="129"/>
        <end position="161"/>
    </location>
</feature>
<evidence type="ECO:0000256" key="1">
    <source>
        <dbReference type="SAM" id="MobiDB-lite"/>
    </source>
</evidence>
<proteinExistence type="predicted"/>
<evidence type="ECO:0000313" key="2">
    <source>
        <dbReference type="EMBL" id="CAD6338598.1"/>
    </source>
</evidence>
<dbReference type="EMBL" id="CAJGYO010000019">
    <property type="protein sequence ID" value="CAD6338598.1"/>
    <property type="molecule type" value="Genomic_DNA"/>
</dbReference>
<organism evidence="2 3">
    <name type="scientific">Miscanthus lutarioriparius</name>
    <dbReference type="NCBI Taxonomy" id="422564"/>
    <lineage>
        <taxon>Eukaryota</taxon>
        <taxon>Viridiplantae</taxon>
        <taxon>Streptophyta</taxon>
        <taxon>Embryophyta</taxon>
        <taxon>Tracheophyta</taxon>
        <taxon>Spermatophyta</taxon>
        <taxon>Magnoliopsida</taxon>
        <taxon>Liliopsida</taxon>
        <taxon>Poales</taxon>
        <taxon>Poaceae</taxon>
        <taxon>PACMAD clade</taxon>
        <taxon>Panicoideae</taxon>
        <taxon>Andropogonodae</taxon>
        <taxon>Andropogoneae</taxon>
        <taxon>Saccharinae</taxon>
        <taxon>Miscanthus</taxon>
    </lineage>
</organism>
<keyword evidence="3" id="KW-1185">Reference proteome</keyword>
<evidence type="ECO:0000313" key="3">
    <source>
        <dbReference type="Proteomes" id="UP000604825"/>
    </source>
</evidence>
<gene>
    <name evidence="2" type="ORF">NCGR_LOCUS62696</name>
</gene>
<comment type="caution">
    <text evidence="2">The sequence shown here is derived from an EMBL/GenBank/DDBJ whole genome shotgun (WGS) entry which is preliminary data.</text>
</comment>
<feature type="compositionally biased region" description="Acidic residues" evidence="1">
    <location>
        <begin position="130"/>
        <end position="161"/>
    </location>
</feature>
<reference evidence="2" key="1">
    <citation type="submission" date="2020-10" db="EMBL/GenBank/DDBJ databases">
        <authorList>
            <person name="Han B."/>
            <person name="Lu T."/>
            <person name="Zhao Q."/>
            <person name="Huang X."/>
            <person name="Zhao Y."/>
        </authorList>
    </citation>
    <scope>NUCLEOTIDE SEQUENCE</scope>
</reference>
<protein>
    <submittedName>
        <fullName evidence="2">Uncharacterized protein</fullName>
    </submittedName>
</protein>
<dbReference type="Proteomes" id="UP000604825">
    <property type="component" value="Unassembled WGS sequence"/>
</dbReference>
<sequence length="178" mass="19927">MRRRRLAEGLAGARGSSLAGPTVVLGPGPYPEWANTYDGLHMYRPGERAGWRRREDPGGLEMRVASAARPVLEAGVDFGRAWRSAGRGSDQLIPSRSAPATAWVEAANDFFYLQLQLSSHDASVDNSLDVAEEDEPDGELFEDELHEDLYKEDDLDEEEPDEELYEAYEIEEELLLEE</sequence>